<proteinExistence type="predicted"/>
<reference evidence="4" key="3">
    <citation type="submission" date="2025-04" db="UniProtKB">
        <authorList>
            <consortium name="RefSeq"/>
        </authorList>
    </citation>
    <scope>IDENTIFICATION</scope>
    <source>
        <strain evidence="4">CBS 781.70</strain>
    </source>
</reference>
<feature type="region of interest" description="Disordered" evidence="1">
    <location>
        <begin position="331"/>
        <end position="364"/>
    </location>
</feature>
<feature type="region of interest" description="Disordered" evidence="1">
    <location>
        <begin position="268"/>
        <end position="308"/>
    </location>
</feature>
<feature type="compositionally biased region" description="Basic and acidic residues" evidence="1">
    <location>
        <begin position="331"/>
        <end position="344"/>
    </location>
</feature>
<sequence>MGSTLDEIVRGYSALNEEMQVLFQECRALQAKLDGRCPVGSQGTPSQPADIEEHLHSRGGCIDNKKEPCQRSSHDTCTNWLSVLLDHPDDTRRKRALDIQIANNLIDGMNNAARCPVSGKPASPKNNAQPAIGCPFASRQSKLTLPSAHISANPADASSAVGDPIAAELGTAAPTSIPFSCPSGSGDSSTAVCPIRYLDLHSPEEIAEYFQKHKHEIPRSHEVCVRRYQTNSDSVRRLDAKYGNMVSMIQGLSVKHKDLLPPKEEEELQMEASGERVQQWSEEVRKPERRDGSEVKDGREQRFDRPLREVRLGESPTRPWGVPIPVEYEEKAEARQREESKGADKGGCPLGKATEKLASADKPNGLHAVVMDEDGQKLLQPQQDDGAKRPQMIFNGPVFFGYSAEQAQTILQALQK</sequence>
<name>A0A6G1G845_9PEZI</name>
<dbReference type="AlphaFoldDB" id="A0A6G1G845"/>
<accession>A0A6G1G845</accession>
<gene>
    <name evidence="2 4" type="ORF">P152DRAFT_448389</name>
</gene>
<keyword evidence="3" id="KW-1185">Reference proteome</keyword>
<dbReference type="RefSeq" id="XP_033535660.1">
    <property type="nucleotide sequence ID" value="XM_033678053.1"/>
</dbReference>
<evidence type="ECO:0000313" key="2">
    <source>
        <dbReference type="EMBL" id="KAF1814029.1"/>
    </source>
</evidence>
<dbReference type="OrthoDB" id="5343576at2759"/>
<dbReference type="GeneID" id="54418623"/>
<organism evidence="2">
    <name type="scientific">Eremomyces bilateralis CBS 781.70</name>
    <dbReference type="NCBI Taxonomy" id="1392243"/>
    <lineage>
        <taxon>Eukaryota</taxon>
        <taxon>Fungi</taxon>
        <taxon>Dikarya</taxon>
        <taxon>Ascomycota</taxon>
        <taxon>Pezizomycotina</taxon>
        <taxon>Dothideomycetes</taxon>
        <taxon>Dothideomycetes incertae sedis</taxon>
        <taxon>Eremomycetales</taxon>
        <taxon>Eremomycetaceae</taxon>
        <taxon>Eremomyces</taxon>
    </lineage>
</organism>
<reference evidence="2 4" key="1">
    <citation type="submission" date="2020-01" db="EMBL/GenBank/DDBJ databases">
        <authorList>
            <consortium name="DOE Joint Genome Institute"/>
            <person name="Haridas S."/>
            <person name="Albert R."/>
            <person name="Binder M."/>
            <person name="Bloem J."/>
            <person name="Labutti K."/>
            <person name="Salamov A."/>
            <person name="Andreopoulos B."/>
            <person name="Baker S.E."/>
            <person name="Barry K."/>
            <person name="Bills G."/>
            <person name="Bluhm B.H."/>
            <person name="Cannon C."/>
            <person name="Castanera R."/>
            <person name="Culley D.E."/>
            <person name="Daum C."/>
            <person name="Ezra D."/>
            <person name="Gonzalez J.B."/>
            <person name="Henrissat B."/>
            <person name="Kuo A."/>
            <person name="Liang C."/>
            <person name="Lipzen A."/>
            <person name="Lutzoni F."/>
            <person name="Magnuson J."/>
            <person name="Mondo S."/>
            <person name="Nolan M."/>
            <person name="Ohm R."/>
            <person name="Pangilinan J."/>
            <person name="Park H.-J."/>
            <person name="Ramirez L."/>
            <person name="Alfaro M."/>
            <person name="Sun H."/>
            <person name="Tritt A."/>
            <person name="Yoshinaga Y."/>
            <person name="Zwiers L.-H."/>
            <person name="Turgeon B.G."/>
            <person name="Goodwin S.B."/>
            <person name="Spatafora J.W."/>
            <person name="Crous P.W."/>
            <person name="Grigoriev I.V."/>
        </authorList>
    </citation>
    <scope>NUCLEOTIDE SEQUENCE</scope>
    <source>
        <strain evidence="2 4">CBS 781.70</strain>
    </source>
</reference>
<evidence type="ECO:0000313" key="4">
    <source>
        <dbReference type="RefSeq" id="XP_033535660.1"/>
    </source>
</evidence>
<reference evidence="4" key="2">
    <citation type="submission" date="2020-04" db="EMBL/GenBank/DDBJ databases">
        <authorList>
            <consortium name="NCBI Genome Project"/>
        </authorList>
    </citation>
    <scope>NUCLEOTIDE SEQUENCE</scope>
    <source>
        <strain evidence="4">CBS 781.70</strain>
    </source>
</reference>
<dbReference type="Proteomes" id="UP000504638">
    <property type="component" value="Unplaced"/>
</dbReference>
<feature type="compositionally biased region" description="Basic and acidic residues" evidence="1">
    <location>
        <begin position="282"/>
        <end position="308"/>
    </location>
</feature>
<dbReference type="EMBL" id="ML975154">
    <property type="protein sequence ID" value="KAF1814029.1"/>
    <property type="molecule type" value="Genomic_DNA"/>
</dbReference>
<evidence type="ECO:0000256" key="1">
    <source>
        <dbReference type="SAM" id="MobiDB-lite"/>
    </source>
</evidence>
<protein>
    <submittedName>
        <fullName evidence="2 4">Uncharacterized protein</fullName>
    </submittedName>
</protein>
<evidence type="ECO:0000313" key="3">
    <source>
        <dbReference type="Proteomes" id="UP000504638"/>
    </source>
</evidence>